<dbReference type="Proteomes" id="UP001195483">
    <property type="component" value="Unassembled WGS sequence"/>
</dbReference>
<evidence type="ECO:0008006" key="5">
    <source>
        <dbReference type="Google" id="ProtNLM"/>
    </source>
</evidence>
<keyword evidence="1" id="KW-1133">Transmembrane helix</keyword>
<feature type="transmembrane region" description="Helical" evidence="1">
    <location>
        <begin position="43"/>
        <end position="65"/>
    </location>
</feature>
<proteinExistence type="predicted"/>
<organism evidence="3 4">
    <name type="scientific">Potamilus streckersoni</name>
    <dbReference type="NCBI Taxonomy" id="2493646"/>
    <lineage>
        <taxon>Eukaryota</taxon>
        <taxon>Metazoa</taxon>
        <taxon>Spiralia</taxon>
        <taxon>Lophotrochozoa</taxon>
        <taxon>Mollusca</taxon>
        <taxon>Bivalvia</taxon>
        <taxon>Autobranchia</taxon>
        <taxon>Heteroconchia</taxon>
        <taxon>Palaeoheterodonta</taxon>
        <taxon>Unionida</taxon>
        <taxon>Unionoidea</taxon>
        <taxon>Unionidae</taxon>
        <taxon>Ambleminae</taxon>
        <taxon>Lampsilini</taxon>
        <taxon>Potamilus</taxon>
    </lineage>
</organism>
<evidence type="ECO:0000256" key="1">
    <source>
        <dbReference type="SAM" id="Phobius"/>
    </source>
</evidence>
<dbReference type="AlphaFoldDB" id="A0AAE0RR86"/>
<evidence type="ECO:0000256" key="2">
    <source>
        <dbReference type="SAM" id="SignalP"/>
    </source>
</evidence>
<evidence type="ECO:0000313" key="3">
    <source>
        <dbReference type="EMBL" id="KAK3578273.1"/>
    </source>
</evidence>
<sequence>MNSQKAALVPVLVFFHPLAMAVEAVFHPLAAMAVEAVFHPLPVAVEASGCVFLSACLVVGPGADLKNKTTENAQFIHMQSAQSVKILQAIFFKTMLHSHLLIGSIFLFH</sequence>
<evidence type="ECO:0000313" key="4">
    <source>
        <dbReference type="Proteomes" id="UP001195483"/>
    </source>
</evidence>
<name>A0AAE0RR86_9BIVA</name>
<gene>
    <name evidence="3" type="ORF">CHS0354_010474</name>
</gene>
<reference evidence="3" key="1">
    <citation type="journal article" date="2021" name="Genome Biol. Evol.">
        <title>A High-Quality Reference Genome for a Parasitic Bivalve with Doubly Uniparental Inheritance (Bivalvia: Unionida).</title>
        <authorList>
            <person name="Smith C.H."/>
        </authorList>
    </citation>
    <scope>NUCLEOTIDE SEQUENCE</scope>
    <source>
        <strain evidence="3">CHS0354</strain>
    </source>
</reference>
<keyword evidence="4" id="KW-1185">Reference proteome</keyword>
<dbReference type="EMBL" id="JAEAOA010000661">
    <property type="protein sequence ID" value="KAK3578273.1"/>
    <property type="molecule type" value="Genomic_DNA"/>
</dbReference>
<feature type="transmembrane region" description="Helical" evidence="1">
    <location>
        <begin position="86"/>
        <end position="108"/>
    </location>
</feature>
<keyword evidence="1" id="KW-0472">Membrane</keyword>
<reference evidence="3" key="2">
    <citation type="journal article" date="2021" name="Genome Biol. Evol.">
        <title>Developing a high-quality reference genome for a parasitic bivalve with doubly uniparental inheritance (Bivalvia: Unionida).</title>
        <authorList>
            <person name="Smith C.H."/>
        </authorList>
    </citation>
    <scope>NUCLEOTIDE SEQUENCE</scope>
    <source>
        <strain evidence="3">CHS0354</strain>
        <tissue evidence="3">Mantle</tissue>
    </source>
</reference>
<keyword evidence="2" id="KW-0732">Signal</keyword>
<feature type="chain" id="PRO_5042278835" description="Secreted protein" evidence="2">
    <location>
        <begin position="22"/>
        <end position="109"/>
    </location>
</feature>
<accession>A0AAE0RR86</accession>
<feature type="signal peptide" evidence="2">
    <location>
        <begin position="1"/>
        <end position="21"/>
    </location>
</feature>
<comment type="caution">
    <text evidence="3">The sequence shown here is derived from an EMBL/GenBank/DDBJ whole genome shotgun (WGS) entry which is preliminary data.</text>
</comment>
<reference evidence="3" key="3">
    <citation type="submission" date="2023-05" db="EMBL/GenBank/DDBJ databases">
        <authorList>
            <person name="Smith C.H."/>
        </authorList>
    </citation>
    <scope>NUCLEOTIDE SEQUENCE</scope>
    <source>
        <strain evidence="3">CHS0354</strain>
        <tissue evidence="3">Mantle</tissue>
    </source>
</reference>
<keyword evidence="1" id="KW-0812">Transmembrane</keyword>
<protein>
    <recommendedName>
        <fullName evidence="5">Secreted protein</fullName>
    </recommendedName>
</protein>